<keyword evidence="1" id="KW-0812">Transmembrane</keyword>
<protein>
    <submittedName>
        <fullName evidence="2">Uncharacterized protein</fullName>
    </submittedName>
</protein>
<dbReference type="RefSeq" id="WP_202835471.1">
    <property type="nucleotide sequence ID" value="NZ_JAETWB010000055.1"/>
</dbReference>
<keyword evidence="3" id="KW-1185">Reference proteome</keyword>
<proteinExistence type="predicted"/>
<reference evidence="2 3" key="1">
    <citation type="submission" date="2021-01" db="EMBL/GenBank/DDBJ databases">
        <title>Belnapia mucosa sp. nov. and Belnapia arida sp. nov., isolated from the Tabernas Desert (Almeria, Spain).</title>
        <authorList>
            <person name="Molina-Menor E."/>
            <person name="Vidal-Verdu A."/>
            <person name="Calonge A."/>
            <person name="Satari L."/>
            <person name="Pereto J."/>
            <person name="Porcar M."/>
        </authorList>
    </citation>
    <scope>NUCLEOTIDE SEQUENCE [LARGE SCALE GENOMIC DNA]</scope>
    <source>
        <strain evidence="2 3">T18</strain>
    </source>
</reference>
<evidence type="ECO:0000313" key="2">
    <source>
        <dbReference type="EMBL" id="MBL6082260.1"/>
    </source>
</evidence>
<comment type="caution">
    <text evidence="2">The sequence shown here is derived from an EMBL/GenBank/DDBJ whole genome shotgun (WGS) entry which is preliminary data.</text>
</comment>
<name>A0ABS1UCM0_9PROT</name>
<evidence type="ECO:0000313" key="3">
    <source>
        <dbReference type="Proteomes" id="UP000660885"/>
    </source>
</evidence>
<accession>A0ABS1UCM0</accession>
<sequence length="93" mass="10087">MYTMFKGVGIYPSLENVASLRHCRRGVSGISLLGFLSGLLWLGAALRWLDIAEATQGPTTGSIIWFTGQFAHCCRDGHCGVPRFSQIAELLTG</sequence>
<evidence type="ECO:0000256" key="1">
    <source>
        <dbReference type="SAM" id="Phobius"/>
    </source>
</evidence>
<organism evidence="2 3">
    <name type="scientific">Belnapia arida</name>
    <dbReference type="NCBI Taxonomy" id="2804533"/>
    <lineage>
        <taxon>Bacteria</taxon>
        <taxon>Pseudomonadati</taxon>
        <taxon>Pseudomonadota</taxon>
        <taxon>Alphaproteobacteria</taxon>
        <taxon>Acetobacterales</taxon>
        <taxon>Roseomonadaceae</taxon>
        <taxon>Belnapia</taxon>
    </lineage>
</organism>
<dbReference type="EMBL" id="JAETWB010000055">
    <property type="protein sequence ID" value="MBL6082260.1"/>
    <property type="molecule type" value="Genomic_DNA"/>
</dbReference>
<feature type="transmembrane region" description="Helical" evidence="1">
    <location>
        <begin position="30"/>
        <end position="49"/>
    </location>
</feature>
<keyword evidence="1" id="KW-0472">Membrane</keyword>
<gene>
    <name evidence="2" type="ORF">JMJ56_30245</name>
</gene>
<dbReference type="Proteomes" id="UP000660885">
    <property type="component" value="Unassembled WGS sequence"/>
</dbReference>
<keyword evidence="1" id="KW-1133">Transmembrane helix</keyword>